<dbReference type="RefSeq" id="WP_205156620.1">
    <property type="nucleotide sequence ID" value="NZ_JAFEUM010000001.1"/>
</dbReference>
<proteinExistence type="predicted"/>
<dbReference type="Pfam" id="PF12833">
    <property type="entry name" value="HTH_18"/>
    <property type="match status" value="1"/>
</dbReference>
<sequence>MEQTQSLRELESRFKPYMQFDGFHQTPIPEMFVYRNSRRGCPVDELYQPMAIVGLQGERVLKVAEQEYAQPLGTLFSNLSPTMVECQKDMISAEHPISCLVLLLDPDRMTKVALQLQSSRGASSYSQSNNPNDHFAMDLDDKLWMVLLRLSWLLDDASEREVLCESLLDELYYRLLSPLPAGQLLRLLHQTKDASTMSRVVQHVTQNIEQHFTVDELASLANMGHSSFHEKFKLVMHDTPLHFIKTQKLKQARSYLWQGLSVSEAAYKVGYNNLGQFSREFKRHFGHTASHLTQ</sequence>
<dbReference type="PROSITE" id="PS01124">
    <property type="entry name" value="HTH_ARAC_FAMILY_2"/>
    <property type="match status" value="1"/>
</dbReference>
<dbReference type="Pfam" id="PF06719">
    <property type="entry name" value="AraC_N"/>
    <property type="match status" value="1"/>
</dbReference>
<dbReference type="PANTHER" id="PTHR43436">
    <property type="entry name" value="ARAC-FAMILY TRANSCRIPTIONAL REGULATOR"/>
    <property type="match status" value="1"/>
</dbReference>
<keyword evidence="3" id="KW-0804">Transcription</keyword>
<dbReference type="InterPro" id="IPR009057">
    <property type="entry name" value="Homeodomain-like_sf"/>
</dbReference>
<keyword evidence="1" id="KW-0805">Transcription regulation</keyword>
<reference evidence="5 6" key="1">
    <citation type="submission" date="2021-02" db="EMBL/GenBank/DDBJ databases">
        <authorList>
            <person name="Park J.-S."/>
        </authorList>
    </citation>
    <scope>NUCLEOTIDE SEQUENCE [LARGE SCALE GENOMIC DNA]</scope>
    <source>
        <strain evidence="5 6">188UL20-2</strain>
    </source>
</reference>
<dbReference type="InterPro" id="IPR018060">
    <property type="entry name" value="HTH_AraC"/>
</dbReference>
<comment type="caution">
    <text evidence="5">The sequence shown here is derived from an EMBL/GenBank/DDBJ whole genome shotgun (WGS) entry which is preliminary data.</text>
</comment>
<evidence type="ECO:0000259" key="4">
    <source>
        <dbReference type="PROSITE" id="PS01124"/>
    </source>
</evidence>
<evidence type="ECO:0000313" key="5">
    <source>
        <dbReference type="EMBL" id="MBM7034974.1"/>
    </source>
</evidence>
<name>A0ABS2HD58_9VIBR</name>
<dbReference type="EMBL" id="JAFEUM010000001">
    <property type="protein sequence ID" value="MBM7034974.1"/>
    <property type="molecule type" value="Genomic_DNA"/>
</dbReference>
<dbReference type="PROSITE" id="PS00041">
    <property type="entry name" value="HTH_ARAC_FAMILY_1"/>
    <property type="match status" value="1"/>
</dbReference>
<dbReference type="InterPro" id="IPR009594">
    <property type="entry name" value="Tscrpt_reg_HTH_AraC_N"/>
</dbReference>
<dbReference type="SMART" id="SM00342">
    <property type="entry name" value="HTH_ARAC"/>
    <property type="match status" value="1"/>
</dbReference>
<dbReference type="PANTHER" id="PTHR43436:SF1">
    <property type="entry name" value="TRANSCRIPTIONAL REGULATORY PROTEIN"/>
    <property type="match status" value="1"/>
</dbReference>
<dbReference type="Proteomes" id="UP000809621">
    <property type="component" value="Unassembled WGS sequence"/>
</dbReference>
<accession>A0ABS2HD58</accession>
<evidence type="ECO:0000256" key="1">
    <source>
        <dbReference type="ARBA" id="ARBA00023015"/>
    </source>
</evidence>
<gene>
    <name evidence="5" type="ORF">JQC93_01035</name>
</gene>
<evidence type="ECO:0000256" key="3">
    <source>
        <dbReference type="ARBA" id="ARBA00023163"/>
    </source>
</evidence>
<keyword evidence="2" id="KW-0238">DNA-binding</keyword>
<evidence type="ECO:0000313" key="6">
    <source>
        <dbReference type="Proteomes" id="UP000809621"/>
    </source>
</evidence>
<protein>
    <submittedName>
        <fullName evidence="5">AraC family transcriptional regulator</fullName>
    </submittedName>
</protein>
<dbReference type="SUPFAM" id="SSF46689">
    <property type="entry name" value="Homeodomain-like"/>
    <property type="match status" value="2"/>
</dbReference>
<keyword evidence="6" id="KW-1185">Reference proteome</keyword>
<feature type="domain" description="HTH araC/xylS-type" evidence="4">
    <location>
        <begin position="198"/>
        <end position="294"/>
    </location>
</feature>
<evidence type="ECO:0000256" key="2">
    <source>
        <dbReference type="ARBA" id="ARBA00023125"/>
    </source>
</evidence>
<organism evidence="5 6">
    <name type="scientific">Vibrio ulleungensis</name>
    <dbReference type="NCBI Taxonomy" id="2807619"/>
    <lineage>
        <taxon>Bacteria</taxon>
        <taxon>Pseudomonadati</taxon>
        <taxon>Pseudomonadota</taxon>
        <taxon>Gammaproteobacteria</taxon>
        <taxon>Vibrionales</taxon>
        <taxon>Vibrionaceae</taxon>
        <taxon>Vibrio</taxon>
    </lineage>
</organism>
<dbReference type="Gene3D" id="1.10.10.60">
    <property type="entry name" value="Homeodomain-like"/>
    <property type="match status" value="1"/>
</dbReference>
<dbReference type="InterPro" id="IPR018062">
    <property type="entry name" value="HTH_AraC-typ_CS"/>
</dbReference>